<organism evidence="1 2">
    <name type="scientific">Candidatus Synechococcus spongiarum</name>
    <dbReference type="NCBI Taxonomy" id="431041"/>
    <lineage>
        <taxon>Bacteria</taxon>
        <taxon>Bacillati</taxon>
        <taxon>Cyanobacteriota</taxon>
        <taxon>Cyanophyceae</taxon>
        <taxon>Synechococcales</taxon>
        <taxon>Synechococcaceae</taxon>
        <taxon>Synechococcus</taxon>
    </lineage>
</organism>
<protein>
    <submittedName>
        <fullName evidence="1">Uncharacterized protein</fullName>
    </submittedName>
</protein>
<gene>
    <name evidence="1" type="ORF">FLM9_624</name>
</gene>
<dbReference type="EMBL" id="FITM01000073">
    <property type="protein sequence ID" value="SAY38710.1"/>
    <property type="molecule type" value="Genomic_DNA"/>
</dbReference>
<dbReference type="Proteomes" id="UP000182631">
    <property type="component" value="Unassembled WGS sequence"/>
</dbReference>
<dbReference type="AlphaFoldDB" id="A0A164Y2Z7"/>
<proteinExistence type="predicted"/>
<keyword evidence="2" id="KW-1185">Reference proteome</keyword>
<sequence length="46" mass="5375">MDRFLHRVVDHQALLGSIFAKDRKSPAGRERIDVIVIFKMLLLQQL</sequence>
<name>A0A164Y2Z7_9SYNE</name>
<reference evidence="2" key="1">
    <citation type="submission" date="2016-02" db="EMBL/GenBank/DDBJ databases">
        <authorList>
            <person name="liu f."/>
        </authorList>
    </citation>
    <scope>NUCLEOTIDE SEQUENCE [LARGE SCALE GENOMIC DNA]</scope>
</reference>
<evidence type="ECO:0000313" key="2">
    <source>
        <dbReference type="Proteomes" id="UP000182631"/>
    </source>
</evidence>
<evidence type="ECO:0000313" key="1">
    <source>
        <dbReference type="EMBL" id="SAY38710.1"/>
    </source>
</evidence>
<accession>A0A164Y2Z7</accession>